<comment type="cofactor">
    <cofactor evidence="1">
        <name>FAD</name>
        <dbReference type="ChEBI" id="CHEBI:57692"/>
    </cofactor>
</comment>
<keyword evidence="8" id="KW-0520">NAD</keyword>
<dbReference type="InterPro" id="IPR016156">
    <property type="entry name" value="FAD/NAD-linked_Rdtase_dimer_sf"/>
</dbReference>
<dbReference type="EMBL" id="JAFBFH010000012">
    <property type="protein sequence ID" value="MBM7715125.1"/>
    <property type="molecule type" value="Genomic_DNA"/>
</dbReference>
<dbReference type="Proteomes" id="UP000823485">
    <property type="component" value="Unassembled WGS sequence"/>
</dbReference>
<dbReference type="SUPFAM" id="SSF55424">
    <property type="entry name" value="FAD/NAD-linked reductases, dimerisation (C-terminal) domain"/>
    <property type="match status" value="1"/>
</dbReference>
<comment type="catalytic activity">
    <reaction evidence="13">
        <text>N(6)-[(R)-dihydrolipoyl]-L-lysyl-[protein] + NAD(+) = N(6)-[(R)-lipoyl]-L-lysyl-[protein] + NADH + H(+)</text>
        <dbReference type="Rhea" id="RHEA:15045"/>
        <dbReference type="Rhea" id="RHEA-COMP:10474"/>
        <dbReference type="Rhea" id="RHEA-COMP:10475"/>
        <dbReference type="ChEBI" id="CHEBI:15378"/>
        <dbReference type="ChEBI" id="CHEBI:57540"/>
        <dbReference type="ChEBI" id="CHEBI:57945"/>
        <dbReference type="ChEBI" id="CHEBI:83099"/>
        <dbReference type="ChEBI" id="CHEBI:83100"/>
        <dbReference type="EC" id="1.8.1.4"/>
    </reaction>
</comment>
<evidence type="ECO:0000256" key="7">
    <source>
        <dbReference type="ARBA" id="ARBA00023002"/>
    </source>
</evidence>
<evidence type="ECO:0000256" key="14">
    <source>
        <dbReference type="RuleBase" id="RU003691"/>
    </source>
</evidence>
<evidence type="ECO:0000313" key="17">
    <source>
        <dbReference type="EMBL" id="MBM7715125.1"/>
    </source>
</evidence>
<dbReference type="InterPro" id="IPR050151">
    <property type="entry name" value="Class-I_Pyr_Nuc-Dis_Oxidored"/>
</dbReference>
<keyword evidence="9" id="KW-1015">Disulfide bond</keyword>
<evidence type="ECO:0000256" key="1">
    <source>
        <dbReference type="ARBA" id="ARBA00001974"/>
    </source>
</evidence>
<dbReference type="SUPFAM" id="SSF51905">
    <property type="entry name" value="FAD/NAD(P)-binding domain"/>
    <property type="match status" value="1"/>
</dbReference>
<dbReference type="Gene3D" id="3.50.50.60">
    <property type="entry name" value="FAD/NAD(P)-binding domain"/>
    <property type="match status" value="2"/>
</dbReference>
<evidence type="ECO:0000256" key="10">
    <source>
        <dbReference type="ARBA" id="ARBA00023284"/>
    </source>
</evidence>
<evidence type="ECO:0000256" key="6">
    <source>
        <dbReference type="ARBA" id="ARBA00022827"/>
    </source>
</evidence>
<evidence type="ECO:0000256" key="13">
    <source>
        <dbReference type="ARBA" id="ARBA00049187"/>
    </source>
</evidence>
<proteinExistence type="inferred from homology"/>
<evidence type="ECO:0000256" key="3">
    <source>
        <dbReference type="ARBA" id="ARBA00012608"/>
    </source>
</evidence>
<keyword evidence="18" id="KW-1185">Reference proteome</keyword>
<comment type="similarity">
    <text evidence="2 14">Belongs to the class-I pyridine nucleotide-disulfide oxidoreductase family.</text>
</comment>
<reference evidence="17 18" key="1">
    <citation type="submission" date="2021-01" db="EMBL/GenBank/DDBJ databases">
        <title>Genomic Encyclopedia of Type Strains, Phase IV (KMG-IV): sequencing the most valuable type-strain genomes for metagenomic binning, comparative biology and taxonomic classification.</title>
        <authorList>
            <person name="Goeker M."/>
        </authorList>
    </citation>
    <scope>NUCLEOTIDE SEQUENCE [LARGE SCALE GENOMIC DNA]</scope>
    <source>
        <strain evidence="17 18">DSM 105453</strain>
    </source>
</reference>
<dbReference type="InterPro" id="IPR001100">
    <property type="entry name" value="Pyr_nuc-diS_OxRdtase"/>
</dbReference>
<dbReference type="PANTHER" id="PTHR22912">
    <property type="entry name" value="DISULFIDE OXIDOREDUCTASE"/>
    <property type="match status" value="1"/>
</dbReference>
<keyword evidence="10 14" id="KW-0676">Redox-active center</keyword>
<dbReference type="Pfam" id="PF02852">
    <property type="entry name" value="Pyr_redox_dim"/>
    <property type="match status" value="1"/>
</dbReference>
<evidence type="ECO:0000259" key="16">
    <source>
        <dbReference type="Pfam" id="PF07992"/>
    </source>
</evidence>
<evidence type="ECO:0000259" key="15">
    <source>
        <dbReference type="Pfam" id="PF02852"/>
    </source>
</evidence>
<dbReference type="PRINTS" id="PR00411">
    <property type="entry name" value="PNDRDTASEI"/>
</dbReference>
<dbReference type="PANTHER" id="PTHR22912:SF160">
    <property type="entry name" value="DIHYDROLIPOYL DEHYDROGENASE"/>
    <property type="match status" value="1"/>
</dbReference>
<keyword evidence="7 14" id="KW-0560">Oxidoreductase</keyword>
<dbReference type="InterPro" id="IPR036188">
    <property type="entry name" value="FAD/NAD-bd_sf"/>
</dbReference>
<dbReference type="PIRSF" id="PIRSF000350">
    <property type="entry name" value="Mercury_reductase_MerA"/>
    <property type="match status" value="1"/>
</dbReference>
<dbReference type="GO" id="GO:0004148">
    <property type="term" value="F:dihydrolipoyl dehydrogenase (NADH) activity"/>
    <property type="evidence" value="ECO:0007669"/>
    <property type="project" value="UniProtKB-EC"/>
</dbReference>
<organism evidence="17 18">
    <name type="scientific">Siminovitchia thermophila</name>
    <dbReference type="NCBI Taxonomy" id="1245522"/>
    <lineage>
        <taxon>Bacteria</taxon>
        <taxon>Bacillati</taxon>
        <taxon>Bacillota</taxon>
        <taxon>Bacilli</taxon>
        <taxon>Bacillales</taxon>
        <taxon>Bacillaceae</taxon>
        <taxon>Siminovitchia</taxon>
    </lineage>
</organism>
<feature type="domain" description="Pyridine nucleotide-disulphide oxidoreductase dimerisation" evidence="15">
    <location>
        <begin position="344"/>
        <end position="452"/>
    </location>
</feature>
<dbReference type="EC" id="1.8.1.4" evidence="3"/>
<evidence type="ECO:0000313" key="18">
    <source>
        <dbReference type="Proteomes" id="UP000823485"/>
    </source>
</evidence>
<dbReference type="Pfam" id="PF07992">
    <property type="entry name" value="Pyr_redox_2"/>
    <property type="match status" value="1"/>
</dbReference>
<evidence type="ECO:0000256" key="9">
    <source>
        <dbReference type="ARBA" id="ARBA00023157"/>
    </source>
</evidence>
<dbReference type="Gene3D" id="3.30.390.30">
    <property type="match status" value="1"/>
</dbReference>
<evidence type="ECO:0000256" key="5">
    <source>
        <dbReference type="ARBA" id="ARBA00022630"/>
    </source>
</evidence>
<dbReference type="InterPro" id="IPR012999">
    <property type="entry name" value="Pyr_OxRdtase_I_AS"/>
</dbReference>
<protein>
    <recommendedName>
        <fullName evidence="4">Dihydrolipoyl dehydrogenase</fullName>
        <ecNumber evidence="3">1.8.1.4</ecNumber>
    </recommendedName>
    <alternativeName>
        <fullName evidence="11">Dihydrolipoamide dehydrogenase</fullName>
    </alternativeName>
    <alternativeName>
        <fullName evidence="12">E3 component of pyruvate complex</fullName>
    </alternativeName>
</protein>
<dbReference type="PRINTS" id="PR00368">
    <property type="entry name" value="FADPNR"/>
</dbReference>
<dbReference type="InterPro" id="IPR004099">
    <property type="entry name" value="Pyr_nucl-diS_OxRdtase_dimer"/>
</dbReference>
<dbReference type="RefSeq" id="WP_077112208.1">
    <property type="nucleotide sequence ID" value="NZ_JAFBFH010000012.1"/>
</dbReference>
<keyword evidence="5 14" id="KW-0285">Flavoprotein</keyword>
<keyword evidence="6 14" id="KW-0274">FAD</keyword>
<accession>A0ABS2R6U4</accession>
<dbReference type="InterPro" id="IPR023753">
    <property type="entry name" value="FAD/NAD-binding_dom"/>
</dbReference>
<evidence type="ECO:0000256" key="12">
    <source>
        <dbReference type="ARBA" id="ARBA00033023"/>
    </source>
</evidence>
<feature type="domain" description="FAD/NAD(P)-binding" evidence="16">
    <location>
        <begin position="11"/>
        <end position="325"/>
    </location>
</feature>
<evidence type="ECO:0000256" key="11">
    <source>
        <dbReference type="ARBA" id="ARBA00031281"/>
    </source>
</evidence>
<name>A0ABS2R6U4_9BACI</name>
<evidence type="ECO:0000256" key="8">
    <source>
        <dbReference type="ARBA" id="ARBA00023027"/>
    </source>
</evidence>
<comment type="caution">
    <text evidence="17">The sequence shown here is derived from an EMBL/GenBank/DDBJ whole genome shotgun (WGS) entry which is preliminary data.</text>
</comment>
<dbReference type="PROSITE" id="PS00076">
    <property type="entry name" value="PYRIDINE_REDOX_1"/>
    <property type="match status" value="1"/>
</dbReference>
<sequence length="472" mass="51640">MVVGELVQEKELVVVGGGPAGYTAAIRAAQLGKEVVIIEKEKIGGVCLNKGCIPSKTLVHAAKQSGRLQKMKELGFLFDDPSFALSTYHQYKNNTIDNLRKGVMALCKAHKIEIITGKAYFLDHERIGVENGHQYETIKFSQAIIAAGAYIKEDETNRVLSSYQLFNPENLPGKLLLIGWNYLVLEAAFAYSGLGCDVTVLATRDDSGFLDAEIEKELIRLLKKRKIDLHLDVKNIRWHISNNLIDCTFNNANGERREVTGTHIYSQEEIRGNTDGLGVSRLGVELDDQGFIVVDEQCRTNRGGIFAIGDVTGPPLLAVKGIRQGKTAAEIACGKTGEVDMTWMPTVIHTDPPIAFSGFTESEAKEAGFTIKTGVFPLTANGYASLTQNKEGMAKVVFDDQSDRLLGVHFIGEGAVDLISSAVLGLEMGARDEDFLFPFYPHPSTSESLLEAVEQMKGLAIHQPPKKVKQKA</sequence>
<evidence type="ECO:0000256" key="2">
    <source>
        <dbReference type="ARBA" id="ARBA00007532"/>
    </source>
</evidence>
<gene>
    <name evidence="17" type="ORF">JOC94_002097</name>
</gene>
<evidence type="ECO:0000256" key="4">
    <source>
        <dbReference type="ARBA" id="ARBA00016961"/>
    </source>
</evidence>